<dbReference type="Proteomes" id="UP000663873">
    <property type="component" value="Unassembled WGS sequence"/>
</dbReference>
<evidence type="ECO:0000313" key="3">
    <source>
        <dbReference type="Proteomes" id="UP000663873"/>
    </source>
</evidence>
<reference evidence="2" key="1">
    <citation type="submission" date="2021-02" db="EMBL/GenBank/DDBJ databases">
        <authorList>
            <person name="Nowell W R."/>
        </authorList>
    </citation>
    <scope>NUCLEOTIDE SEQUENCE</scope>
</reference>
<sequence length="84" mass="9362">SASSSSSSSTSIGDIERVNRAALLRYKSLDSMTFNNRKSNSNAKNHSIMNNNNNNNNNRRMLSKLTEFDFDSDDSVCGIPKSRK</sequence>
<gene>
    <name evidence="2" type="ORF">UJA718_LOCUS44452</name>
</gene>
<evidence type="ECO:0000256" key="1">
    <source>
        <dbReference type="SAM" id="MobiDB-lite"/>
    </source>
</evidence>
<evidence type="ECO:0000313" key="2">
    <source>
        <dbReference type="EMBL" id="CAF4875078.1"/>
    </source>
</evidence>
<feature type="compositionally biased region" description="Polar residues" evidence="1">
    <location>
        <begin position="34"/>
        <end position="49"/>
    </location>
</feature>
<feature type="region of interest" description="Disordered" evidence="1">
    <location>
        <begin position="34"/>
        <end position="59"/>
    </location>
</feature>
<comment type="caution">
    <text evidence="2">The sequence shown here is derived from an EMBL/GenBank/DDBJ whole genome shotgun (WGS) entry which is preliminary data.</text>
</comment>
<keyword evidence="3" id="KW-1185">Reference proteome</keyword>
<dbReference type="AlphaFoldDB" id="A0A821TLA8"/>
<accession>A0A821TLA8</accession>
<name>A0A821TLA8_9BILA</name>
<feature type="non-terminal residue" evidence="2">
    <location>
        <position position="1"/>
    </location>
</feature>
<dbReference type="EMBL" id="CAJOBP010068654">
    <property type="protein sequence ID" value="CAF4875078.1"/>
    <property type="molecule type" value="Genomic_DNA"/>
</dbReference>
<organism evidence="2 3">
    <name type="scientific">Rotaria socialis</name>
    <dbReference type="NCBI Taxonomy" id="392032"/>
    <lineage>
        <taxon>Eukaryota</taxon>
        <taxon>Metazoa</taxon>
        <taxon>Spiralia</taxon>
        <taxon>Gnathifera</taxon>
        <taxon>Rotifera</taxon>
        <taxon>Eurotatoria</taxon>
        <taxon>Bdelloidea</taxon>
        <taxon>Philodinida</taxon>
        <taxon>Philodinidae</taxon>
        <taxon>Rotaria</taxon>
    </lineage>
</organism>
<proteinExistence type="predicted"/>
<protein>
    <submittedName>
        <fullName evidence="2">Uncharacterized protein</fullName>
    </submittedName>
</protein>